<dbReference type="CDD" id="cd21115">
    <property type="entry name" value="legumain_C"/>
    <property type="match status" value="1"/>
</dbReference>
<dbReference type="PIRSF" id="PIRSF019663">
    <property type="entry name" value="Legumain"/>
    <property type="match status" value="1"/>
</dbReference>
<accession>A0A059CTC9</accession>
<feature type="domain" description="Legumain prodomain" evidence="2">
    <location>
        <begin position="164"/>
        <end position="259"/>
    </location>
</feature>
<dbReference type="KEGG" id="egr:104439968"/>
<evidence type="ECO:0000313" key="3">
    <source>
        <dbReference type="EMBL" id="KCW81647.1"/>
    </source>
</evidence>
<dbReference type="GO" id="GO:0005773">
    <property type="term" value="C:vacuole"/>
    <property type="evidence" value="ECO:0007669"/>
    <property type="project" value="GOC"/>
</dbReference>
<comment type="similarity">
    <text evidence="1">Belongs to the peptidase C13 family.</text>
</comment>
<organism evidence="3">
    <name type="scientific">Eucalyptus grandis</name>
    <name type="common">Flooded gum</name>
    <dbReference type="NCBI Taxonomy" id="71139"/>
    <lineage>
        <taxon>Eukaryota</taxon>
        <taxon>Viridiplantae</taxon>
        <taxon>Streptophyta</taxon>
        <taxon>Embryophyta</taxon>
        <taxon>Tracheophyta</taxon>
        <taxon>Spermatophyta</taxon>
        <taxon>Magnoliopsida</taxon>
        <taxon>eudicotyledons</taxon>
        <taxon>Gunneridae</taxon>
        <taxon>Pentapetalae</taxon>
        <taxon>rosids</taxon>
        <taxon>malvids</taxon>
        <taxon>Myrtales</taxon>
        <taxon>Myrtaceae</taxon>
        <taxon>Myrtoideae</taxon>
        <taxon>Eucalypteae</taxon>
        <taxon>Eucalyptus</taxon>
    </lineage>
</organism>
<sequence>MIRLSSAAMIRLSSAATILLAGATLLVLLYVTAGRNVAGVVIGLPSDPSRLFRSGDDDSVGTRCAVLIAGSKGYGNYRHQVKKRTAKDNTAYGSHVMQFGDIGLSKENLFLYMGTNSPFVDDNCLRPPQKGVDLDQQDANLLYFWLEFFEAPEGSSRKLEAQKQFFEALSHRMHIDHSVKLIGKLLFGIKKGPEVLKAVRPVGQPFVDDWACLKSLVRTFETHCGSLSEYGLKYVRSFANMCNAGIQTEQMTEVSGEACARNPYGPWSSLSRGFSA</sequence>
<evidence type="ECO:0000259" key="2">
    <source>
        <dbReference type="Pfam" id="PF20985"/>
    </source>
</evidence>
<dbReference type="InParanoid" id="A0A059CTC9"/>
<proteinExistence type="inferred from homology"/>
<dbReference type="GO" id="GO:0051603">
    <property type="term" value="P:proteolysis involved in protein catabolic process"/>
    <property type="evidence" value="ECO:0000318"/>
    <property type="project" value="GO_Central"/>
</dbReference>
<dbReference type="Gene3D" id="1.10.132.130">
    <property type="match status" value="1"/>
</dbReference>
<dbReference type="InterPro" id="IPR048501">
    <property type="entry name" value="Legum_prodom"/>
</dbReference>
<dbReference type="Gramene" id="KCW81647">
    <property type="protein sequence ID" value="KCW81647"/>
    <property type="gene ID" value="EUGRSUZ_C03009"/>
</dbReference>
<dbReference type="AlphaFoldDB" id="A0A059CTC9"/>
<reference evidence="3" key="1">
    <citation type="submission" date="2013-07" db="EMBL/GenBank/DDBJ databases">
        <title>The genome of Eucalyptus grandis.</title>
        <authorList>
            <person name="Schmutz J."/>
            <person name="Hayes R."/>
            <person name="Myburg A."/>
            <person name="Tuskan G."/>
            <person name="Grattapaglia D."/>
            <person name="Rokhsar D.S."/>
        </authorList>
    </citation>
    <scope>NUCLEOTIDE SEQUENCE</scope>
    <source>
        <tissue evidence="3">Leaf extractions</tissue>
    </source>
</reference>
<dbReference type="OrthoDB" id="974823at2759"/>
<dbReference type="EMBL" id="KK198755">
    <property type="protein sequence ID" value="KCW81647.1"/>
    <property type="molecule type" value="Genomic_DNA"/>
</dbReference>
<name>A0A059CTC9_EUCGR</name>
<dbReference type="GO" id="GO:0004197">
    <property type="term" value="F:cysteine-type endopeptidase activity"/>
    <property type="evidence" value="ECO:0000318"/>
    <property type="project" value="GO_Central"/>
</dbReference>
<dbReference type="GO" id="GO:0006624">
    <property type="term" value="P:vacuolar protein processing"/>
    <property type="evidence" value="ECO:0000318"/>
    <property type="project" value="GO_Central"/>
</dbReference>
<protein>
    <recommendedName>
        <fullName evidence="2">Legumain prodomain domain-containing protein</fullName>
    </recommendedName>
</protein>
<dbReference type="STRING" id="71139.A0A059CTC9"/>
<dbReference type="PANTHER" id="PTHR12000:SF50">
    <property type="entry name" value="VACUOLAR-PROCESSING ENZYME GAMMA-ISOZYME"/>
    <property type="match status" value="1"/>
</dbReference>
<gene>
    <name evidence="3" type="ORF">EUGRSUZ_C03009</name>
</gene>
<dbReference type="Pfam" id="PF20985">
    <property type="entry name" value="Legum_prodom"/>
    <property type="match status" value="1"/>
</dbReference>
<dbReference type="InterPro" id="IPR046427">
    <property type="entry name" value="Legumain_prodom_sf"/>
</dbReference>
<dbReference type="OMA" id="VETMTHR"/>
<dbReference type="FunFam" id="1.10.132.130:FF:000001">
    <property type="entry name" value="Vacuolar-processing enzyme beta-isozyme"/>
    <property type="match status" value="1"/>
</dbReference>
<dbReference type="PANTHER" id="PTHR12000">
    <property type="entry name" value="HEMOGLOBINASE FAMILY MEMBER"/>
    <property type="match status" value="1"/>
</dbReference>
<evidence type="ECO:0000256" key="1">
    <source>
        <dbReference type="ARBA" id="ARBA00009941"/>
    </source>
</evidence>
<dbReference type="InterPro" id="IPR001096">
    <property type="entry name" value="Peptidase_C13"/>
</dbReference>